<proteinExistence type="predicted"/>
<accession>M2TC61</accession>
<dbReference type="OMA" id="QPFPCKG"/>
<organism evidence="2 3">
    <name type="scientific">Cochliobolus sativus (strain ND90Pr / ATCC 201652)</name>
    <name type="common">Common root rot and spot blotch fungus</name>
    <name type="synonym">Bipolaris sorokiniana</name>
    <dbReference type="NCBI Taxonomy" id="665912"/>
    <lineage>
        <taxon>Eukaryota</taxon>
        <taxon>Fungi</taxon>
        <taxon>Dikarya</taxon>
        <taxon>Ascomycota</taxon>
        <taxon>Pezizomycotina</taxon>
        <taxon>Dothideomycetes</taxon>
        <taxon>Pleosporomycetidae</taxon>
        <taxon>Pleosporales</taxon>
        <taxon>Pleosporineae</taxon>
        <taxon>Pleosporaceae</taxon>
        <taxon>Bipolaris</taxon>
    </lineage>
</organism>
<dbReference type="eggNOG" id="ENOG502SPJV">
    <property type="taxonomic scope" value="Eukaryota"/>
</dbReference>
<dbReference type="PANTHER" id="PTHR36182:SF1">
    <property type="entry name" value="PROTEIN, PUTATIVE (AFU_ORTHOLOGUE AFUA_6G10930)-RELATED"/>
    <property type="match status" value="1"/>
</dbReference>
<dbReference type="Proteomes" id="UP000016934">
    <property type="component" value="Unassembled WGS sequence"/>
</dbReference>
<feature type="chain" id="PRO_5004026395" description="Lytic polysaccharide monooxygenase" evidence="1">
    <location>
        <begin position="18"/>
        <end position="330"/>
    </location>
</feature>
<sequence>MQIKSTWAFVLFAMVRSHVFVGKPAPFHWDSQVTKLIMPLNGDPNYQGPGWGQQPFPCKGYHRDVTYHKAYATWYTGSTVTFQIYDSTNTTGASMHEPGAAHSGGSCQASFSYDNGETWIVVQSWEGNCVRVRKGQEGKLTNSYDINQSYSFDIPDSLPGGDAVIFAWTWLNSSGNREFYMSCSPIRLIAARSLTKIPSGYPMYIANLQEDPETPDSQHPIWSRCYVPQNVWIRYPPRYKGINPPIVADPLPESSQIRYLDLGDDGGLCGSDNKERSIFKVPLLEHVQASFESSGLLIFHNIMHLTALLASLNVLAATPSTKMLNSMPSS</sequence>
<evidence type="ECO:0000313" key="2">
    <source>
        <dbReference type="EMBL" id="EMD66417.1"/>
    </source>
</evidence>
<dbReference type="GeneID" id="19135101"/>
<name>M2TC61_COCSN</name>
<dbReference type="AlphaFoldDB" id="M2TC61"/>
<dbReference type="HOGENOM" id="CLU_084554_0_0_1"/>
<keyword evidence="1" id="KW-0732">Signal</keyword>
<dbReference type="Gene3D" id="2.70.50.70">
    <property type="match status" value="1"/>
</dbReference>
<dbReference type="RefSeq" id="XP_007697441.1">
    <property type="nucleotide sequence ID" value="XM_007699251.1"/>
</dbReference>
<protein>
    <recommendedName>
        <fullName evidence="4">Lytic polysaccharide monooxygenase</fullName>
    </recommendedName>
</protein>
<keyword evidence="3" id="KW-1185">Reference proteome</keyword>
<gene>
    <name evidence="2" type="ORF">COCSADRAFT_24530</name>
</gene>
<dbReference type="KEGG" id="bsc:COCSADRAFT_24530"/>
<reference evidence="2 3" key="1">
    <citation type="journal article" date="2012" name="PLoS Pathog.">
        <title>Diverse lifestyles and strategies of plant pathogenesis encoded in the genomes of eighteen Dothideomycetes fungi.</title>
        <authorList>
            <person name="Ohm R.A."/>
            <person name="Feau N."/>
            <person name="Henrissat B."/>
            <person name="Schoch C.L."/>
            <person name="Horwitz B.A."/>
            <person name="Barry K.W."/>
            <person name="Condon B.J."/>
            <person name="Copeland A.C."/>
            <person name="Dhillon B."/>
            <person name="Glaser F."/>
            <person name="Hesse C.N."/>
            <person name="Kosti I."/>
            <person name="LaButti K."/>
            <person name="Lindquist E.A."/>
            <person name="Lucas S."/>
            <person name="Salamov A.A."/>
            <person name="Bradshaw R.E."/>
            <person name="Ciuffetti L."/>
            <person name="Hamelin R.C."/>
            <person name="Kema G.H.J."/>
            <person name="Lawrence C."/>
            <person name="Scott J.A."/>
            <person name="Spatafora J.W."/>
            <person name="Turgeon B.G."/>
            <person name="de Wit P.J.G.M."/>
            <person name="Zhong S."/>
            <person name="Goodwin S.B."/>
            <person name="Grigoriev I.V."/>
        </authorList>
    </citation>
    <scope>NUCLEOTIDE SEQUENCE [LARGE SCALE GENOMIC DNA]</scope>
    <source>
        <strain evidence="3">ND90Pr / ATCC 201652</strain>
    </source>
</reference>
<dbReference type="EMBL" id="KB445640">
    <property type="protein sequence ID" value="EMD66417.1"/>
    <property type="molecule type" value="Genomic_DNA"/>
</dbReference>
<reference evidence="3" key="2">
    <citation type="journal article" date="2013" name="PLoS Genet.">
        <title>Comparative genome structure, secondary metabolite, and effector coding capacity across Cochliobolus pathogens.</title>
        <authorList>
            <person name="Condon B.J."/>
            <person name="Leng Y."/>
            <person name="Wu D."/>
            <person name="Bushley K.E."/>
            <person name="Ohm R.A."/>
            <person name="Otillar R."/>
            <person name="Martin J."/>
            <person name="Schackwitz W."/>
            <person name="Grimwood J."/>
            <person name="MohdZainudin N."/>
            <person name="Xue C."/>
            <person name="Wang R."/>
            <person name="Manning V.A."/>
            <person name="Dhillon B."/>
            <person name="Tu Z.J."/>
            <person name="Steffenson B.J."/>
            <person name="Salamov A."/>
            <person name="Sun H."/>
            <person name="Lowry S."/>
            <person name="LaButti K."/>
            <person name="Han J."/>
            <person name="Copeland A."/>
            <person name="Lindquist E."/>
            <person name="Barry K."/>
            <person name="Schmutz J."/>
            <person name="Baker S.E."/>
            <person name="Ciuffetti L.M."/>
            <person name="Grigoriev I.V."/>
            <person name="Zhong S."/>
            <person name="Turgeon B.G."/>
        </authorList>
    </citation>
    <scope>NUCLEOTIDE SEQUENCE [LARGE SCALE GENOMIC DNA]</scope>
    <source>
        <strain evidence="3">ND90Pr / ATCC 201652</strain>
    </source>
</reference>
<dbReference type="PANTHER" id="PTHR36182">
    <property type="entry name" value="PROTEIN, PUTATIVE (AFU_ORTHOLOGUE AFUA_6G10930)-RELATED"/>
    <property type="match status" value="1"/>
</dbReference>
<evidence type="ECO:0000313" key="3">
    <source>
        <dbReference type="Proteomes" id="UP000016934"/>
    </source>
</evidence>
<feature type="signal peptide" evidence="1">
    <location>
        <begin position="1"/>
        <end position="17"/>
    </location>
</feature>
<dbReference type="OrthoDB" id="2342176at2759"/>
<evidence type="ECO:0000256" key="1">
    <source>
        <dbReference type="SAM" id="SignalP"/>
    </source>
</evidence>
<evidence type="ECO:0008006" key="4">
    <source>
        <dbReference type="Google" id="ProtNLM"/>
    </source>
</evidence>